<dbReference type="Gene3D" id="3.30.1340.30">
    <property type="match status" value="1"/>
</dbReference>
<protein>
    <submittedName>
        <fullName evidence="3">BON domain-containing protein</fullName>
    </submittedName>
</protein>
<accession>A0A8J6YL60</accession>
<name>A0A8J6YL60_9PROT</name>
<organism evidence="3 4">
    <name type="scientific">Phaeovibrio sulfidiphilus</name>
    <dbReference type="NCBI Taxonomy" id="1220600"/>
    <lineage>
        <taxon>Bacteria</taxon>
        <taxon>Pseudomonadati</taxon>
        <taxon>Pseudomonadota</taxon>
        <taxon>Alphaproteobacteria</taxon>
        <taxon>Rhodospirillales</taxon>
        <taxon>Rhodospirillaceae</taxon>
        <taxon>Phaeovibrio</taxon>
    </lineage>
</organism>
<comment type="caution">
    <text evidence="3">The sequence shown here is derived from an EMBL/GenBank/DDBJ whole genome shotgun (WGS) entry which is preliminary data.</text>
</comment>
<dbReference type="Proteomes" id="UP000631034">
    <property type="component" value="Unassembled WGS sequence"/>
</dbReference>
<evidence type="ECO:0000313" key="3">
    <source>
        <dbReference type="EMBL" id="MBE1236553.1"/>
    </source>
</evidence>
<evidence type="ECO:0000313" key="4">
    <source>
        <dbReference type="Proteomes" id="UP000631034"/>
    </source>
</evidence>
<feature type="domain" description="BON" evidence="2">
    <location>
        <begin position="42"/>
        <end position="110"/>
    </location>
</feature>
<proteinExistence type="predicted"/>
<dbReference type="AlphaFoldDB" id="A0A8J6YL60"/>
<dbReference type="RefSeq" id="WP_192533405.1">
    <property type="nucleotide sequence ID" value="NZ_JACZHT010000001.1"/>
</dbReference>
<evidence type="ECO:0000256" key="1">
    <source>
        <dbReference type="SAM" id="MobiDB-lite"/>
    </source>
</evidence>
<sequence length="206" mass="21761">MLALGVLSSGLSACTPYGMIAEVAWRTADSAASERGAGGAARDLGIQTALNGAFLSESAGLFARTNTTVFDGRVLLTGVVRSPEARARATVLAWNVAGVSDVVNEIQVGEPDMVDSARDLLLAERFETTLALDTGISQRNYRARIVGRDLYLFGIARDTRERDLVLAYARACPRVRTVTDHTLLKGEDGPGGTGDGSAYAELSRAP</sequence>
<feature type="region of interest" description="Disordered" evidence="1">
    <location>
        <begin position="182"/>
        <end position="206"/>
    </location>
</feature>
<dbReference type="PROSITE" id="PS50914">
    <property type="entry name" value="BON"/>
    <property type="match status" value="1"/>
</dbReference>
<gene>
    <name evidence="3" type="ORF">IHV25_02655</name>
</gene>
<dbReference type="Pfam" id="PF04972">
    <property type="entry name" value="BON"/>
    <property type="match status" value="1"/>
</dbReference>
<keyword evidence="4" id="KW-1185">Reference proteome</keyword>
<dbReference type="InterPro" id="IPR007055">
    <property type="entry name" value="BON_dom"/>
</dbReference>
<evidence type="ECO:0000259" key="2">
    <source>
        <dbReference type="PROSITE" id="PS50914"/>
    </source>
</evidence>
<dbReference type="EMBL" id="JACZHT010000001">
    <property type="protein sequence ID" value="MBE1236553.1"/>
    <property type="molecule type" value="Genomic_DNA"/>
</dbReference>
<reference evidence="3" key="1">
    <citation type="submission" date="2020-10" db="EMBL/GenBank/DDBJ databases">
        <title>Genome sequence of the unusual species of purple photosynthetic bacteria, Phaeovibrio sulfidiphilus DSM 23193, type strain.</title>
        <authorList>
            <person name="Kyndt J.A."/>
            <person name="Meyer T.E."/>
        </authorList>
    </citation>
    <scope>NUCLEOTIDE SEQUENCE</scope>
    <source>
        <strain evidence="3">DSM 23193</strain>
    </source>
</reference>